<dbReference type="InterPro" id="IPR003777">
    <property type="entry name" value="XdhC_CoxI"/>
</dbReference>
<dbReference type="Proteomes" id="UP000826725">
    <property type="component" value="Chromosome"/>
</dbReference>
<reference evidence="3" key="1">
    <citation type="submission" date="2020-09" db="EMBL/GenBank/DDBJ databases">
        <title>Desulfogranum mesoprofundum gen. nov., sp. nov., a novel mesophilic, sulfate-reducing chemolithoautotroph isolated from a deep-sea hydrothermal vent chimney in the Suiyo Seamount.</title>
        <authorList>
            <person name="Hashimoto Y."/>
            <person name="Nakagawa S."/>
        </authorList>
    </citation>
    <scope>NUCLEOTIDE SEQUENCE</scope>
    <source>
        <strain evidence="3">KT2</strain>
    </source>
</reference>
<dbReference type="KEGG" id="dbk:DGMP_38110"/>
<proteinExistence type="predicted"/>
<dbReference type="Pfam" id="PF13478">
    <property type="entry name" value="XdhC_C"/>
    <property type="match status" value="1"/>
</dbReference>
<dbReference type="InterPro" id="IPR052698">
    <property type="entry name" value="MoCofactor_Util/Proc"/>
</dbReference>
<dbReference type="EMBL" id="AP024086">
    <property type="protein sequence ID" value="BCL63118.1"/>
    <property type="molecule type" value="Genomic_DNA"/>
</dbReference>
<dbReference type="PANTHER" id="PTHR30388:SF6">
    <property type="entry name" value="XANTHINE DEHYDROGENASE SUBUNIT A-RELATED"/>
    <property type="match status" value="1"/>
</dbReference>
<dbReference type="AlphaFoldDB" id="A0A8D5FKM3"/>
<evidence type="ECO:0000313" key="4">
    <source>
        <dbReference type="Proteomes" id="UP000826725"/>
    </source>
</evidence>
<evidence type="ECO:0000259" key="1">
    <source>
        <dbReference type="Pfam" id="PF02625"/>
    </source>
</evidence>
<evidence type="ECO:0000313" key="3">
    <source>
        <dbReference type="EMBL" id="BCL63118.1"/>
    </source>
</evidence>
<name>A0A8D5FKM3_9BACT</name>
<keyword evidence="4" id="KW-1185">Reference proteome</keyword>
<feature type="domain" description="XdhC- CoxI" evidence="1">
    <location>
        <begin position="13"/>
        <end position="74"/>
    </location>
</feature>
<evidence type="ECO:0000259" key="2">
    <source>
        <dbReference type="Pfam" id="PF13478"/>
    </source>
</evidence>
<gene>
    <name evidence="3" type="ORF">DGMP_38110</name>
</gene>
<dbReference type="RefSeq" id="WP_228855403.1">
    <property type="nucleotide sequence ID" value="NZ_AP024086.1"/>
</dbReference>
<dbReference type="PANTHER" id="PTHR30388">
    <property type="entry name" value="ALDEHYDE OXIDOREDUCTASE MOLYBDENUM COFACTOR ASSEMBLY PROTEIN"/>
    <property type="match status" value="1"/>
</dbReference>
<dbReference type="Pfam" id="PF02625">
    <property type="entry name" value="XdhC_CoxI"/>
    <property type="match status" value="1"/>
</dbReference>
<organism evidence="3 4">
    <name type="scientific">Desulfomarina profundi</name>
    <dbReference type="NCBI Taxonomy" id="2772557"/>
    <lineage>
        <taxon>Bacteria</taxon>
        <taxon>Pseudomonadati</taxon>
        <taxon>Thermodesulfobacteriota</taxon>
        <taxon>Desulfobulbia</taxon>
        <taxon>Desulfobulbales</taxon>
        <taxon>Desulfobulbaceae</taxon>
        <taxon>Desulfomarina</taxon>
    </lineage>
</organism>
<dbReference type="InterPro" id="IPR027051">
    <property type="entry name" value="XdhC_Rossmann_dom"/>
</dbReference>
<feature type="domain" description="XdhC Rossmann" evidence="2">
    <location>
        <begin position="106"/>
        <end position="247"/>
    </location>
</feature>
<accession>A0A8D5FKM3</accession>
<protein>
    <submittedName>
        <fullName evidence="3">Xanthine dehydrogenase accessory factor</fullName>
    </submittedName>
</protein>
<sequence length="267" mass="28627">MDMKIIAGLKTCLDEGTPVASVTVISSSGHSPARTGAMMLVMPGKQVGSVGGGQLEHFAVAEAEKLLVVGQSGEIQFTADDTKTTGSTCGGNVRLFVRVFGTSPRLVILGAGHVGRELFQLGIHLGFAVVIVDDREEMVADGEFPGAETFSVGGFDKNLEKFIVGECYVCIATRSHETDREALEALIEADARYLGIIGSSSKLRGIFRSLRDKGIPREKVEPLYAPMGLNIASRKPKEIAMSIMAEILLVKNSGSPEHMRDVKNIEY</sequence>